<dbReference type="EMBL" id="JARJCM010000019">
    <property type="protein sequence ID" value="KAJ7040891.1"/>
    <property type="molecule type" value="Genomic_DNA"/>
</dbReference>
<evidence type="ECO:0000313" key="4">
    <source>
        <dbReference type="Proteomes" id="UP001218188"/>
    </source>
</evidence>
<keyword evidence="2" id="KW-0456">Lyase</keyword>
<dbReference type="Proteomes" id="UP001218188">
    <property type="component" value="Unassembled WGS sequence"/>
</dbReference>
<reference evidence="3" key="1">
    <citation type="submission" date="2023-03" db="EMBL/GenBank/DDBJ databases">
        <title>Massive genome expansion in bonnet fungi (Mycena s.s.) driven by repeated elements and novel gene families across ecological guilds.</title>
        <authorList>
            <consortium name="Lawrence Berkeley National Laboratory"/>
            <person name="Harder C.B."/>
            <person name="Miyauchi S."/>
            <person name="Viragh M."/>
            <person name="Kuo A."/>
            <person name="Thoen E."/>
            <person name="Andreopoulos B."/>
            <person name="Lu D."/>
            <person name="Skrede I."/>
            <person name="Drula E."/>
            <person name="Henrissat B."/>
            <person name="Morin E."/>
            <person name="Kohler A."/>
            <person name="Barry K."/>
            <person name="LaButti K."/>
            <person name="Morin E."/>
            <person name="Salamov A."/>
            <person name="Lipzen A."/>
            <person name="Mereny Z."/>
            <person name="Hegedus B."/>
            <person name="Baldrian P."/>
            <person name="Stursova M."/>
            <person name="Weitz H."/>
            <person name="Taylor A."/>
            <person name="Grigoriev I.V."/>
            <person name="Nagy L.G."/>
            <person name="Martin F."/>
            <person name="Kauserud H."/>
        </authorList>
    </citation>
    <scope>NUCLEOTIDE SEQUENCE</scope>
    <source>
        <strain evidence="3">CBHHK200</strain>
    </source>
</reference>
<dbReference type="Pfam" id="PF06330">
    <property type="entry name" value="TRI5"/>
    <property type="match status" value="1"/>
</dbReference>
<accession>A0AAD6T6T2</accession>
<dbReference type="InterPro" id="IPR008949">
    <property type="entry name" value="Isoprenoid_synthase_dom_sf"/>
</dbReference>
<gene>
    <name evidence="3" type="ORF">C8F04DRAFT_947670</name>
</gene>
<proteinExistence type="inferred from homology"/>
<evidence type="ECO:0000256" key="1">
    <source>
        <dbReference type="ARBA" id="ARBA00007946"/>
    </source>
</evidence>
<comment type="caution">
    <text evidence="3">The sequence shown here is derived from an EMBL/GenBank/DDBJ whole genome shotgun (WGS) entry which is preliminary data.</text>
</comment>
<keyword evidence="4" id="KW-1185">Reference proteome</keyword>
<dbReference type="Gene3D" id="1.10.600.10">
    <property type="entry name" value="Farnesyl Diphosphate Synthase"/>
    <property type="match status" value="1"/>
</dbReference>
<dbReference type="AlphaFoldDB" id="A0AAD6T6T2"/>
<evidence type="ECO:0000256" key="2">
    <source>
        <dbReference type="ARBA" id="ARBA00023239"/>
    </source>
</evidence>
<protein>
    <recommendedName>
        <fullName evidence="5">Isoprenoid synthase domain-containing protein</fullName>
    </recommendedName>
</protein>
<evidence type="ECO:0008006" key="5">
    <source>
        <dbReference type="Google" id="ProtNLM"/>
    </source>
</evidence>
<name>A0AAD6T6T2_9AGAR</name>
<organism evidence="3 4">
    <name type="scientific">Mycena alexandri</name>
    <dbReference type="NCBI Taxonomy" id="1745969"/>
    <lineage>
        <taxon>Eukaryota</taxon>
        <taxon>Fungi</taxon>
        <taxon>Dikarya</taxon>
        <taxon>Basidiomycota</taxon>
        <taxon>Agaricomycotina</taxon>
        <taxon>Agaricomycetes</taxon>
        <taxon>Agaricomycetidae</taxon>
        <taxon>Agaricales</taxon>
        <taxon>Marasmiineae</taxon>
        <taxon>Mycenaceae</taxon>
        <taxon>Mycena</taxon>
    </lineage>
</organism>
<comment type="similarity">
    <text evidence="1">Belongs to the trichodiene synthase family.</text>
</comment>
<sequence>MKWIDAVADDILEDLAAFQGRLYARHPQSHPVLDCLTTFMLGLYDYYSSYIANGMIMSCCAFIDGNWLEVRALSKSAPTNSDAKLWPYYMRNINGCAAAFYAYACFPKRDHPNIFDYVQAIPEITIHTNFINDVLRQEEMDGEEHTYCRTKSRVTGEHPIKVLQDVADEAVAVAKRAAVILKDVPAALKTLKEYEQGNM</sequence>
<evidence type="ECO:0000313" key="3">
    <source>
        <dbReference type="EMBL" id="KAJ7040891.1"/>
    </source>
</evidence>
<dbReference type="InterPro" id="IPR024652">
    <property type="entry name" value="Trichodiene_synth"/>
</dbReference>
<dbReference type="GO" id="GO:0016838">
    <property type="term" value="F:carbon-oxygen lyase activity, acting on phosphates"/>
    <property type="evidence" value="ECO:0007669"/>
    <property type="project" value="InterPro"/>
</dbReference>